<name>A0A6J5KNL9_9CAUD</name>
<protein>
    <submittedName>
        <fullName evidence="1">Uncharacterized protein</fullName>
    </submittedName>
</protein>
<accession>A0A6J5KNL9</accession>
<dbReference type="EMBL" id="LR796165">
    <property type="protein sequence ID" value="CAB4122752.1"/>
    <property type="molecule type" value="Genomic_DNA"/>
</dbReference>
<reference evidence="1" key="1">
    <citation type="submission" date="2020-04" db="EMBL/GenBank/DDBJ databases">
        <authorList>
            <person name="Chiriac C."/>
            <person name="Salcher M."/>
            <person name="Ghai R."/>
            <person name="Kavagutti S V."/>
        </authorList>
    </citation>
    <scope>NUCLEOTIDE SEQUENCE</scope>
</reference>
<sequence length="1072" mass="110607">MPITSVASVSRLASITEGAGITPYASLVESFNRPLLSLNFGTSSFSYFNTSYKSAGGLFNTTGAFSGGAGPAQASSHVRGDGTVALNSYNYLARSQQYDLSPWTNFNVGGYNASTAPNGGQMAQCIVENTAATAFHAITQNVTKTAAVFGFTYSVYVKALGASRDVGITVTDTSGANGAFYRVNPTSGTVVVTPQSFGSTFVTSNFTITSYAMLPAGNGWYRCTMNVTSDGSGVIQPRVELYNGGGAYTGDGVSGVQVWGAQLEVPSLSNEINFPATYIPTAGANASGPRVAAPSSVSNFIINSVWTGAVAGAVDGVNTGTLPTGWFRSNNTQVFINLVATGSENGQPYIDLQFTSNGASIITATQSPLFAATSSGTNSAQLGQTWTGAFYCRLVAGSVANITSLSAQIQERIGAISNGATNANVALSSTVATRYSVARTISNATSENTIFQAVMSVPVGPAVNATYRFYSFQLEPSPVLRTYLPTGSLISIADDYTAVRGNIVLQSQTSTITWTALNVTPSGTASTTDPLGGNTAQKIIPTAGGACRIAQGSISTIVGQVYCFSTWLKNFGRDGFICVNDSTNAIIGYAKCTLSGVGTITLSAGAAAAGITNATITPTGSGWYRCSFNFVATTSSVYAVIGMWDGGADSGGYPGNISGVGTTFLWGAQVEQVIYNNCSLTYPTTYIPTQSVPIYTYTDPISGPGMLIEDARTNESFNTNSFITSWNNTSGPIVPVNNSIISPSGLLNGTLYTRVSITDNHAQQGVTKAASALPYTASIHAKAGTARYLYLGQASGSGAVGAVFDLWSGTIFVPATLNLTYTGPAQAYMIPLGNGWYRCAVSATTDTVVFNALQYEFTASGALIGSTTAADVAGLTGYVYGAQLEQGLTPSSYIPCNATSVSRAAEYAYISVNAVGSGSWAWGNEWCGVSYTAGGVNSRLGSINDGTLANEIYTNANNAGQAITARQQVASVASWTPAGSPAVAGSATLNAAQQLSAKTALGLYNGQVYGTVNAATPTALQTGGYSQPTPTRLVIGGFGAGASSPSINGYVRNVVVYQGGNYNPQFLQLLTT</sequence>
<proteinExistence type="predicted"/>
<organism evidence="1">
    <name type="scientific">uncultured Caudovirales phage</name>
    <dbReference type="NCBI Taxonomy" id="2100421"/>
    <lineage>
        <taxon>Viruses</taxon>
        <taxon>Duplodnaviria</taxon>
        <taxon>Heunggongvirae</taxon>
        <taxon>Uroviricota</taxon>
        <taxon>Caudoviricetes</taxon>
        <taxon>Peduoviridae</taxon>
        <taxon>Maltschvirus</taxon>
        <taxon>Maltschvirus maltsch</taxon>
    </lineage>
</organism>
<gene>
    <name evidence="1" type="ORF">UFOVP28_39</name>
</gene>
<evidence type="ECO:0000313" key="1">
    <source>
        <dbReference type="EMBL" id="CAB4122752.1"/>
    </source>
</evidence>